<accession>A0A2H3C003</accession>
<evidence type="ECO:0000313" key="2">
    <source>
        <dbReference type="Proteomes" id="UP000218334"/>
    </source>
</evidence>
<dbReference type="AlphaFoldDB" id="A0A2H3C003"/>
<proteinExistence type="predicted"/>
<gene>
    <name evidence="1" type="ORF">ARMSODRAFT_164940</name>
</gene>
<name>A0A2H3C003_9AGAR</name>
<reference evidence="2" key="1">
    <citation type="journal article" date="2017" name="Nat. Ecol. Evol.">
        <title>Genome expansion and lineage-specific genetic innovations in the forest pathogenic fungi Armillaria.</title>
        <authorList>
            <person name="Sipos G."/>
            <person name="Prasanna A.N."/>
            <person name="Walter M.C."/>
            <person name="O'Connor E."/>
            <person name="Balint B."/>
            <person name="Krizsan K."/>
            <person name="Kiss B."/>
            <person name="Hess J."/>
            <person name="Varga T."/>
            <person name="Slot J."/>
            <person name="Riley R."/>
            <person name="Boka B."/>
            <person name="Rigling D."/>
            <person name="Barry K."/>
            <person name="Lee J."/>
            <person name="Mihaltcheva S."/>
            <person name="LaButti K."/>
            <person name="Lipzen A."/>
            <person name="Waldron R."/>
            <person name="Moloney N.M."/>
            <person name="Sperisen C."/>
            <person name="Kredics L."/>
            <person name="Vagvoelgyi C."/>
            <person name="Patrignani A."/>
            <person name="Fitzpatrick D."/>
            <person name="Nagy I."/>
            <person name="Doyle S."/>
            <person name="Anderson J.B."/>
            <person name="Grigoriev I.V."/>
            <person name="Gueldener U."/>
            <person name="Muensterkoetter M."/>
            <person name="Nagy L.G."/>
        </authorList>
    </citation>
    <scope>NUCLEOTIDE SEQUENCE [LARGE SCALE GENOMIC DNA]</scope>
    <source>
        <strain evidence="2">28-4</strain>
    </source>
</reference>
<dbReference type="EMBL" id="KZ293429">
    <property type="protein sequence ID" value="PBK69483.1"/>
    <property type="molecule type" value="Genomic_DNA"/>
</dbReference>
<protein>
    <submittedName>
        <fullName evidence="1">Uncharacterized protein</fullName>
    </submittedName>
</protein>
<dbReference type="Proteomes" id="UP000218334">
    <property type="component" value="Unassembled WGS sequence"/>
</dbReference>
<evidence type="ECO:0000313" key="1">
    <source>
        <dbReference type="EMBL" id="PBK69483.1"/>
    </source>
</evidence>
<keyword evidence="2" id="KW-1185">Reference proteome</keyword>
<organism evidence="1 2">
    <name type="scientific">Armillaria solidipes</name>
    <dbReference type="NCBI Taxonomy" id="1076256"/>
    <lineage>
        <taxon>Eukaryota</taxon>
        <taxon>Fungi</taxon>
        <taxon>Dikarya</taxon>
        <taxon>Basidiomycota</taxon>
        <taxon>Agaricomycotina</taxon>
        <taxon>Agaricomycetes</taxon>
        <taxon>Agaricomycetidae</taxon>
        <taxon>Agaricales</taxon>
        <taxon>Marasmiineae</taxon>
        <taxon>Physalacriaceae</taxon>
        <taxon>Armillaria</taxon>
    </lineage>
</organism>
<sequence>MRCTTANRSWQAVGSRRSIHVRTYWRRWQRRHYCRRVRIMNVRAQQALTILNSGIIKPSISPVPTHFSSFITDVSSFVTPRCYSPDENTPFWGNVGSSAGSEW</sequence>